<dbReference type="RefSeq" id="WP_264288777.1">
    <property type="nucleotide sequence ID" value="NZ_JAOZEV010000030.1"/>
</dbReference>
<evidence type="ECO:0000313" key="2">
    <source>
        <dbReference type="Proteomes" id="UP001151133"/>
    </source>
</evidence>
<sequence length="78" mass="9100">MTLRILAYSPKMKGDLDDDYTLFEDGSVLHEYDAHRYPRGYNLKRNYTSSEINQEVKYRLLEAAGPDDKETVKTLLNL</sequence>
<keyword evidence="2" id="KW-1185">Reference proteome</keyword>
<organism evidence="1 2">
    <name type="scientific">Flavobacterium frigoritolerans</name>
    <dbReference type="NCBI Taxonomy" id="2987686"/>
    <lineage>
        <taxon>Bacteria</taxon>
        <taxon>Pseudomonadati</taxon>
        <taxon>Bacteroidota</taxon>
        <taxon>Flavobacteriia</taxon>
        <taxon>Flavobacteriales</taxon>
        <taxon>Flavobacteriaceae</taxon>
        <taxon>Flavobacterium</taxon>
    </lineage>
</organism>
<reference evidence="1" key="1">
    <citation type="submission" date="2022-10" db="EMBL/GenBank/DDBJ databases">
        <title>Two novel species of Flavobacterium.</title>
        <authorList>
            <person name="Liu Q."/>
            <person name="Xin Y.-H."/>
        </authorList>
    </citation>
    <scope>NUCLEOTIDE SEQUENCE</scope>
    <source>
        <strain evidence="1">LS1R47</strain>
    </source>
</reference>
<dbReference type="EMBL" id="JAOZEV010000030">
    <property type="protein sequence ID" value="MCV9934610.1"/>
    <property type="molecule type" value="Genomic_DNA"/>
</dbReference>
<dbReference type="AlphaFoldDB" id="A0A9X3HNH6"/>
<dbReference type="Proteomes" id="UP001151133">
    <property type="component" value="Unassembled WGS sequence"/>
</dbReference>
<accession>A0A9X3HNH6</accession>
<evidence type="ECO:0000313" key="1">
    <source>
        <dbReference type="EMBL" id="MCV9934610.1"/>
    </source>
</evidence>
<proteinExistence type="predicted"/>
<gene>
    <name evidence="1" type="ORF">OIU80_20195</name>
</gene>
<comment type="caution">
    <text evidence="1">The sequence shown here is derived from an EMBL/GenBank/DDBJ whole genome shotgun (WGS) entry which is preliminary data.</text>
</comment>
<name>A0A9X3HNH6_9FLAO</name>
<protein>
    <submittedName>
        <fullName evidence="1">Uncharacterized protein</fullName>
    </submittedName>
</protein>